<evidence type="ECO:0000313" key="2">
    <source>
        <dbReference type="EMBL" id="TBW57702.1"/>
    </source>
</evidence>
<keyword evidence="3" id="KW-1185">Reference proteome</keyword>
<dbReference type="InterPro" id="IPR019291">
    <property type="entry name" value="Host_attachment_protein"/>
</dbReference>
<dbReference type="RefSeq" id="WP_131480254.1">
    <property type="nucleotide sequence ID" value="NZ_SJDL01000007.1"/>
</dbReference>
<dbReference type="Proteomes" id="UP000313645">
    <property type="component" value="Unassembled WGS sequence"/>
</dbReference>
<name>A0ABY1ZPT8_9GAMM</name>
<sequence>MEKTWIVVADSAHARILATTQRNNVPAEITSLEHEDSRLKEQELVADKPGRTNDRMGQAQHPMDEPNYRAQEQATFASNIVETLEEGRQQGRFDHLVLVAAPDFLGVLRHSLSKPLKQMVSQSLDKNLVDKDEEIIRRQLFH</sequence>
<reference evidence="2 3" key="1">
    <citation type="submission" date="2019-02" db="EMBL/GenBank/DDBJ databases">
        <title>Marinobacter halodurans sp. nov., a marine bacterium isolated from sea tidal flat.</title>
        <authorList>
            <person name="Yoo Y."/>
            <person name="Lee D.W."/>
            <person name="Kim B.S."/>
            <person name="Kim J.-J."/>
        </authorList>
    </citation>
    <scope>NUCLEOTIDE SEQUENCE [LARGE SCALE GENOMIC DNA]</scope>
    <source>
        <strain evidence="2 3">YJ-S3-2</strain>
    </source>
</reference>
<gene>
    <name evidence="2" type="ORF">EZI54_06620</name>
</gene>
<evidence type="ECO:0000313" key="3">
    <source>
        <dbReference type="Proteomes" id="UP000313645"/>
    </source>
</evidence>
<comment type="caution">
    <text evidence="2">The sequence shown here is derived from an EMBL/GenBank/DDBJ whole genome shotgun (WGS) entry which is preliminary data.</text>
</comment>
<feature type="compositionally biased region" description="Basic and acidic residues" evidence="1">
    <location>
        <begin position="43"/>
        <end position="54"/>
    </location>
</feature>
<organism evidence="2 3">
    <name type="scientific">Marinobacter halodurans</name>
    <dbReference type="NCBI Taxonomy" id="2528979"/>
    <lineage>
        <taxon>Bacteria</taxon>
        <taxon>Pseudomonadati</taxon>
        <taxon>Pseudomonadota</taxon>
        <taxon>Gammaproteobacteria</taxon>
        <taxon>Pseudomonadales</taxon>
        <taxon>Marinobacteraceae</taxon>
        <taxon>Marinobacter</taxon>
    </lineage>
</organism>
<accession>A0ABY1ZPT8</accession>
<dbReference type="Pfam" id="PF10116">
    <property type="entry name" value="Host_attach"/>
    <property type="match status" value="1"/>
</dbReference>
<dbReference type="EMBL" id="SJDL01000007">
    <property type="protein sequence ID" value="TBW57702.1"/>
    <property type="molecule type" value="Genomic_DNA"/>
</dbReference>
<feature type="region of interest" description="Disordered" evidence="1">
    <location>
        <begin position="43"/>
        <end position="66"/>
    </location>
</feature>
<evidence type="ECO:0000256" key="1">
    <source>
        <dbReference type="SAM" id="MobiDB-lite"/>
    </source>
</evidence>
<protein>
    <submittedName>
        <fullName evidence="2">Host attachment protein</fullName>
    </submittedName>
</protein>
<proteinExistence type="predicted"/>